<dbReference type="SMART" id="SM00388">
    <property type="entry name" value="HisKA"/>
    <property type="match status" value="1"/>
</dbReference>
<comment type="caution">
    <text evidence="14">The sequence shown here is derived from an EMBL/GenBank/DDBJ whole genome shotgun (WGS) entry which is preliminary data.</text>
</comment>
<dbReference type="PROSITE" id="PS50109">
    <property type="entry name" value="HIS_KIN"/>
    <property type="match status" value="1"/>
</dbReference>
<dbReference type="SUPFAM" id="SSF47384">
    <property type="entry name" value="Homodimeric domain of signal transducing histidine kinase"/>
    <property type="match status" value="1"/>
</dbReference>
<dbReference type="GO" id="GO:0005886">
    <property type="term" value="C:plasma membrane"/>
    <property type="evidence" value="ECO:0007669"/>
    <property type="project" value="UniProtKB-SubCell"/>
</dbReference>
<dbReference type="AlphaFoldDB" id="A0A7W7IJW3"/>
<dbReference type="InterPro" id="IPR003661">
    <property type="entry name" value="HisK_dim/P_dom"/>
</dbReference>
<dbReference type="Pfam" id="PF02518">
    <property type="entry name" value="HATPase_c"/>
    <property type="match status" value="1"/>
</dbReference>
<dbReference type="PANTHER" id="PTHR45436">
    <property type="entry name" value="SENSOR HISTIDINE KINASE YKOH"/>
    <property type="match status" value="1"/>
</dbReference>
<evidence type="ECO:0000256" key="2">
    <source>
        <dbReference type="ARBA" id="ARBA00004236"/>
    </source>
</evidence>
<dbReference type="Pfam" id="PF00512">
    <property type="entry name" value="HisKA"/>
    <property type="match status" value="1"/>
</dbReference>
<comment type="catalytic activity">
    <reaction evidence="1">
        <text>ATP + protein L-histidine = ADP + protein N-phospho-L-histidine.</text>
        <dbReference type="EC" id="2.7.13.3"/>
    </reaction>
</comment>
<dbReference type="EMBL" id="BAAAHD010000006">
    <property type="protein sequence ID" value="GAA0549846.1"/>
    <property type="molecule type" value="Genomic_DNA"/>
</dbReference>
<feature type="domain" description="HAMP" evidence="12">
    <location>
        <begin position="63"/>
        <end position="115"/>
    </location>
</feature>
<dbReference type="InterPro" id="IPR050428">
    <property type="entry name" value="TCS_sensor_his_kinase"/>
</dbReference>
<dbReference type="PANTHER" id="PTHR45436:SF5">
    <property type="entry name" value="SENSOR HISTIDINE KINASE TRCS"/>
    <property type="match status" value="1"/>
</dbReference>
<gene>
    <name evidence="14" type="ORF">F4557_006793</name>
    <name evidence="13" type="ORF">GCM10009546_09870</name>
</gene>
<sequence length="335" mass="36993">MKVLAVHIEPKAHRHRYGRGPLLVYIASPEIPWYASRRSALAAATATVLATAAAFGVAYRSTVRALTPVEQVRREFAEITATDLSRRVPVPDHQEFRAMVQTLNSTLDSLEATVTDLRQFTSAASHDMRSPLAGIRLGLEEALMYPEEVDWPQVAHDTLAAVDRQHAILTDLVELSRLDSGEPLHMQSTDLTDLVDAELRHRPSGRVPITSDLREHLTVDCDRGLICRVLANLLDNADRHAATWIKVRVGRSTQGTAAELEVADDGDGIPPDQREKVFERFVRLKSSRELDPSGTGLGLPISRHIAKVHNGTLTVEPSHHPGACFVLRLPLSQPR</sequence>
<evidence type="ECO:0000256" key="4">
    <source>
        <dbReference type="ARBA" id="ARBA00022553"/>
    </source>
</evidence>
<reference evidence="13" key="3">
    <citation type="submission" date="2023-12" db="EMBL/GenBank/DDBJ databases">
        <authorList>
            <person name="Sun Q."/>
            <person name="Inoue M."/>
        </authorList>
    </citation>
    <scope>NUCLEOTIDE SEQUENCE</scope>
    <source>
        <strain evidence="13">JCM 10667</strain>
    </source>
</reference>
<organism evidence="14 15">
    <name type="scientific">Actinomadura livida</name>
    <dbReference type="NCBI Taxonomy" id="79909"/>
    <lineage>
        <taxon>Bacteria</taxon>
        <taxon>Bacillati</taxon>
        <taxon>Actinomycetota</taxon>
        <taxon>Actinomycetes</taxon>
        <taxon>Streptosporangiales</taxon>
        <taxon>Thermomonosporaceae</taxon>
        <taxon>Actinomadura</taxon>
    </lineage>
</organism>
<evidence type="ECO:0000256" key="5">
    <source>
        <dbReference type="ARBA" id="ARBA00022679"/>
    </source>
</evidence>
<dbReference type="Proteomes" id="UP001501427">
    <property type="component" value="Unassembled WGS sequence"/>
</dbReference>
<evidence type="ECO:0000256" key="7">
    <source>
        <dbReference type="ARBA" id="ARBA00022777"/>
    </source>
</evidence>
<reference evidence="14 15" key="2">
    <citation type="submission" date="2020-08" db="EMBL/GenBank/DDBJ databases">
        <title>Sequencing the genomes of 1000 actinobacteria strains.</title>
        <authorList>
            <person name="Klenk H.-P."/>
        </authorList>
    </citation>
    <scope>NUCLEOTIDE SEQUENCE [LARGE SCALE GENOMIC DNA]</scope>
    <source>
        <strain evidence="14 15">DSM 44772</strain>
    </source>
</reference>
<dbReference type="Proteomes" id="UP000549343">
    <property type="component" value="Unassembled WGS sequence"/>
</dbReference>
<name>A0A7W7IJW3_9ACTN</name>
<dbReference type="SMART" id="SM00304">
    <property type="entry name" value="HAMP"/>
    <property type="match status" value="1"/>
</dbReference>
<evidence type="ECO:0000313" key="13">
    <source>
        <dbReference type="EMBL" id="GAA0549846.1"/>
    </source>
</evidence>
<dbReference type="InterPro" id="IPR004358">
    <property type="entry name" value="Sig_transdc_His_kin-like_C"/>
</dbReference>
<accession>A0A7W7IJW3</accession>
<dbReference type="Gene3D" id="3.30.565.10">
    <property type="entry name" value="Histidine kinase-like ATPase, C-terminal domain"/>
    <property type="match status" value="1"/>
</dbReference>
<dbReference type="GO" id="GO:0000155">
    <property type="term" value="F:phosphorelay sensor kinase activity"/>
    <property type="evidence" value="ECO:0007669"/>
    <property type="project" value="InterPro"/>
</dbReference>
<dbReference type="InterPro" id="IPR036097">
    <property type="entry name" value="HisK_dim/P_sf"/>
</dbReference>
<keyword evidence="5" id="KW-0808">Transferase</keyword>
<dbReference type="SMART" id="SM00387">
    <property type="entry name" value="HATPase_c"/>
    <property type="match status" value="1"/>
</dbReference>
<dbReference type="PRINTS" id="PR00344">
    <property type="entry name" value="BCTRLSENSOR"/>
</dbReference>
<dbReference type="CDD" id="cd06225">
    <property type="entry name" value="HAMP"/>
    <property type="match status" value="1"/>
</dbReference>
<evidence type="ECO:0000256" key="8">
    <source>
        <dbReference type="ARBA" id="ARBA00022989"/>
    </source>
</evidence>
<keyword evidence="9" id="KW-0902">Two-component regulatory system</keyword>
<evidence type="ECO:0000256" key="3">
    <source>
        <dbReference type="ARBA" id="ARBA00012438"/>
    </source>
</evidence>
<keyword evidence="7 14" id="KW-0418">Kinase</keyword>
<dbReference type="SUPFAM" id="SSF55874">
    <property type="entry name" value="ATPase domain of HSP90 chaperone/DNA topoisomerase II/histidine kinase"/>
    <property type="match status" value="1"/>
</dbReference>
<proteinExistence type="predicted"/>
<evidence type="ECO:0000256" key="9">
    <source>
        <dbReference type="ARBA" id="ARBA00023012"/>
    </source>
</evidence>
<dbReference type="PROSITE" id="PS50885">
    <property type="entry name" value="HAMP"/>
    <property type="match status" value="1"/>
</dbReference>
<evidence type="ECO:0000313" key="15">
    <source>
        <dbReference type="Proteomes" id="UP000549343"/>
    </source>
</evidence>
<reference evidence="13 16" key="1">
    <citation type="journal article" date="2019" name="Int. J. Syst. Evol. Microbiol.">
        <title>The Global Catalogue of Microorganisms (GCM) 10K type strain sequencing project: providing services to taxonomists for standard genome sequencing and annotation.</title>
        <authorList>
            <consortium name="The Broad Institute Genomics Platform"/>
            <consortium name="The Broad Institute Genome Sequencing Center for Infectious Disease"/>
            <person name="Wu L."/>
            <person name="Ma J."/>
        </authorList>
    </citation>
    <scope>NUCLEOTIDE SEQUENCE [LARGE SCALE GENOMIC DNA]</scope>
    <source>
        <strain evidence="13 16">JCM 10667</strain>
    </source>
</reference>
<dbReference type="InterPro" id="IPR036890">
    <property type="entry name" value="HATPase_C_sf"/>
</dbReference>
<dbReference type="Gene3D" id="6.10.340.10">
    <property type="match status" value="1"/>
</dbReference>
<keyword evidence="8" id="KW-1133">Transmembrane helix</keyword>
<dbReference type="InterPro" id="IPR003594">
    <property type="entry name" value="HATPase_dom"/>
</dbReference>
<evidence type="ECO:0000259" key="12">
    <source>
        <dbReference type="PROSITE" id="PS50885"/>
    </source>
</evidence>
<dbReference type="Pfam" id="PF00672">
    <property type="entry name" value="HAMP"/>
    <property type="match status" value="1"/>
</dbReference>
<dbReference type="Gene3D" id="1.10.287.130">
    <property type="match status" value="1"/>
</dbReference>
<dbReference type="RefSeq" id="WP_184889373.1">
    <property type="nucleotide sequence ID" value="NZ_BAAAHD010000006.1"/>
</dbReference>
<dbReference type="CDD" id="cd00075">
    <property type="entry name" value="HATPase"/>
    <property type="match status" value="1"/>
</dbReference>
<dbReference type="EMBL" id="JACHMV010000001">
    <property type="protein sequence ID" value="MBB4778375.1"/>
    <property type="molecule type" value="Genomic_DNA"/>
</dbReference>
<evidence type="ECO:0000256" key="6">
    <source>
        <dbReference type="ARBA" id="ARBA00022692"/>
    </source>
</evidence>
<keyword evidence="6" id="KW-0812">Transmembrane</keyword>
<feature type="domain" description="Histidine kinase" evidence="11">
    <location>
        <begin position="123"/>
        <end position="333"/>
    </location>
</feature>
<keyword evidence="4" id="KW-0597">Phosphoprotein</keyword>
<comment type="subcellular location">
    <subcellularLocation>
        <location evidence="2">Cell membrane</location>
    </subcellularLocation>
</comment>
<dbReference type="InterPro" id="IPR003660">
    <property type="entry name" value="HAMP_dom"/>
</dbReference>
<evidence type="ECO:0000313" key="16">
    <source>
        <dbReference type="Proteomes" id="UP001501427"/>
    </source>
</evidence>
<evidence type="ECO:0000313" key="14">
    <source>
        <dbReference type="EMBL" id="MBB4778375.1"/>
    </source>
</evidence>
<dbReference type="InterPro" id="IPR005467">
    <property type="entry name" value="His_kinase_dom"/>
</dbReference>
<evidence type="ECO:0000256" key="1">
    <source>
        <dbReference type="ARBA" id="ARBA00000085"/>
    </source>
</evidence>
<dbReference type="CDD" id="cd00082">
    <property type="entry name" value="HisKA"/>
    <property type="match status" value="1"/>
</dbReference>
<evidence type="ECO:0000256" key="10">
    <source>
        <dbReference type="ARBA" id="ARBA00023136"/>
    </source>
</evidence>
<evidence type="ECO:0000259" key="11">
    <source>
        <dbReference type="PROSITE" id="PS50109"/>
    </source>
</evidence>
<protein>
    <recommendedName>
        <fullName evidence="3">histidine kinase</fullName>
        <ecNumber evidence="3">2.7.13.3</ecNumber>
    </recommendedName>
</protein>
<keyword evidence="16" id="KW-1185">Reference proteome</keyword>
<keyword evidence="10" id="KW-0472">Membrane</keyword>
<dbReference type="EC" id="2.7.13.3" evidence="3"/>